<feature type="transmembrane region" description="Helical" evidence="11">
    <location>
        <begin position="215"/>
        <end position="237"/>
    </location>
</feature>
<keyword evidence="3 11" id="KW-0812">Transmembrane</keyword>
<comment type="subcellular location">
    <subcellularLocation>
        <location evidence="1">Membrane</location>
        <topology evidence="1">Multi-pass membrane protein</topology>
    </subcellularLocation>
</comment>
<dbReference type="GO" id="GO:0034220">
    <property type="term" value="P:monoatomic ion transmembrane transport"/>
    <property type="evidence" value="ECO:0007669"/>
    <property type="project" value="UniProtKB-KW"/>
</dbReference>
<feature type="transmembrane region" description="Helical" evidence="11">
    <location>
        <begin position="273"/>
        <end position="295"/>
    </location>
</feature>
<dbReference type="Proteomes" id="UP001626550">
    <property type="component" value="Unassembled WGS sequence"/>
</dbReference>
<evidence type="ECO:0000256" key="4">
    <source>
        <dbReference type="ARBA" id="ARBA00022989"/>
    </source>
</evidence>
<dbReference type="SUPFAM" id="SSF53850">
    <property type="entry name" value="Periplasmic binding protein-like II"/>
    <property type="match status" value="1"/>
</dbReference>
<proteinExistence type="predicted"/>
<evidence type="ECO:0000256" key="9">
    <source>
        <dbReference type="ARBA" id="ARBA00023286"/>
    </source>
</evidence>
<keyword evidence="8" id="KW-0325">Glycoprotein</keyword>
<organism evidence="13 14">
    <name type="scientific">Cichlidogyrus casuarinus</name>
    <dbReference type="NCBI Taxonomy" id="1844966"/>
    <lineage>
        <taxon>Eukaryota</taxon>
        <taxon>Metazoa</taxon>
        <taxon>Spiralia</taxon>
        <taxon>Lophotrochozoa</taxon>
        <taxon>Platyhelminthes</taxon>
        <taxon>Monogenea</taxon>
        <taxon>Monopisthocotylea</taxon>
        <taxon>Dactylogyridea</taxon>
        <taxon>Ancyrocephalidae</taxon>
        <taxon>Cichlidogyrus</taxon>
    </lineage>
</organism>
<evidence type="ECO:0000256" key="8">
    <source>
        <dbReference type="ARBA" id="ARBA00023180"/>
    </source>
</evidence>
<dbReference type="AlphaFoldDB" id="A0ABD2QJQ7"/>
<evidence type="ECO:0000313" key="14">
    <source>
        <dbReference type="Proteomes" id="UP001626550"/>
    </source>
</evidence>
<keyword evidence="6 11" id="KW-0472">Membrane</keyword>
<comment type="caution">
    <text evidence="13">The sequence shown here is derived from an EMBL/GenBank/DDBJ whole genome shotgun (WGS) entry which is preliminary data.</text>
</comment>
<evidence type="ECO:0000256" key="6">
    <source>
        <dbReference type="ARBA" id="ARBA00023136"/>
    </source>
</evidence>
<evidence type="ECO:0000256" key="1">
    <source>
        <dbReference type="ARBA" id="ARBA00004141"/>
    </source>
</evidence>
<dbReference type="Pfam" id="PF00060">
    <property type="entry name" value="Lig_chan"/>
    <property type="match status" value="1"/>
</dbReference>
<keyword evidence="14" id="KW-1185">Reference proteome</keyword>
<dbReference type="Gene3D" id="1.10.287.70">
    <property type="match status" value="1"/>
</dbReference>
<keyword evidence="9" id="KW-1071">Ligand-gated ion channel</keyword>
<dbReference type="InterPro" id="IPR001320">
    <property type="entry name" value="Iontro_rcpt_C"/>
</dbReference>
<evidence type="ECO:0000256" key="10">
    <source>
        <dbReference type="ARBA" id="ARBA00023303"/>
    </source>
</evidence>
<gene>
    <name evidence="13" type="ORF">Ciccas_001563</name>
</gene>
<dbReference type="InterPro" id="IPR015683">
    <property type="entry name" value="Ionotropic_Glu_rcpt"/>
</dbReference>
<evidence type="ECO:0000313" key="13">
    <source>
        <dbReference type="EMBL" id="KAL3319770.1"/>
    </source>
</evidence>
<dbReference type="PANTHER" id="PTHR18966">
    <property type="entry name" value="IONOTROPIC GLUTAMATE RECEPTOR"/>
    <property type="match status" value="1"/>
</dbReference>
<evidence type="ECO:0000256" key="11">
    <source>
        <dbReference type="SAM" id="Phobius"/>
    </source>
</evidence>
<accession>A0ABD2QJQ7</accession>
<keyword evidence="10" id="KW-0407">Ion channel</keyword>
<keyword evidence="5" id="KW-0406">Ion transport</keyword>
<protein>
    <recommendedName>
        <fullName evidence="12">Ionotropic glutamate receptor C-terminal domain-containing protein</fullName>
    </recommendedName>
</protein>
<name>A0ABD2QJQ7_9PLAT</name>
<evidence type="ECO:0000259" key="12">
    <source>
        <dbReference type="Pfam" id="PF00060"/>
    </source>
</evidence>
<evidence type="ECO:0000256" key="3">
    <source>
        <dbReference type="ARBA" id="ARBA00022692"/>
    </source>
</evidence>
<reference evidence="13 14" key="1">
    <citation type="submission" date="2024-11" db="EMBL/GenBank/DDBJ databases">
        <title>Adaptive evolution of stress response genes in parasites aligns with host niche diversity.</title>
        <authorList>
            <person name="Hahn C."/>
            <person name="Resl P."/>
        </authorList>
    </citation>
    <scope>NUCLEOTIDE SEQUENCE [LARGE SCALE GENOMIC DNA]</scope>
    <source>
        <strain evidence="13">EGGRZ-B1_66</strain>
        <tissue evidence="13">Body</tissue>
    </source>
</reference>
<dbReference type="EMBL" id="JBJKFK010000104">
    <property type="protein sequence ID" value="KAL3319770.1"/>
    <property type="molecule type" value="Genomic_DNA"/>
</dbReference>
<dbReference type="GO" id="GO:0016020">
    <property type="term" value="C:membrane"/>
    <property type="evidence" value="ECO:0007669"/>
    <property type="project" value="UniProtKB-SubCell"/>
</dbReference>
<keyword evidence="2" id="KW-0813">Transport</keyword>
<keyword evidence="7" id="KW-0675">Receptor</keyword>
<keyword evidence="4 11" id="KW-1133">Transmembrane helix</keyword>
<feature type="domain" description="Ionotropic glutamate receptor C-terminal" evidence="12">
    <location>
        <begin position="212"/>
        <end position="385"/>
    </location>
</feature>
<evidence type="ECO:0000256" key="2">
    <source>
        <dbReference type="ARBA" id="ARBA00022448"/>
    </source>
</evidence>
<feature type="transmembrane region" description="Helical" evidence="11">
    <location>
        <begin position="243"/>
        <end position="261"/>
    </location>
</feature>
<evidence type="ECO:0000256" key="5">
    <source>
        <dbReference type="ARBA" id="ARBA00023065"/>
    </source>
</evidence>
<evidence type="ECO:0000256" key="7">
    <source>
        <dbReference type="ARBA" id="ARBA00023170"/>
    </source>
</evidence>
<sequence>MTDAVLTPFAFLGSVYGSFRKIYFNPAVETSSEFVVKIAQLQPQVIIMLVGLESATAILKSVSSMSLFSLHSQAYDRRLINDGYTWIVVSAGLSRSSLNFVEVGSRFFLLEFSLDSQAQSFFRKSALGTAVSDDYVLFHDSIQMAAAFVQDRYCPASTTDANGNASTEPKQYIGSRSYYSSVPLKEFQYKMVFIDVNSNPVNRIFQFTMSFSWQVWLTLFFAILAYALTLWSIGYLTPSDQESFAILDCFYYTLGCLFQGTNVQFPDRIAIKALLLVWWFVCILLVVIYVANYGAQLTAASTSQTLQTIDQLLAQNTYQFGFQTGGTLEAILRSSSLTTLQQIYRIATQVFSNATFKTETEFIDRVRNGAFVYLTNEERADYLKKQNCFSVSPGFFESFYQLKLASNTPYGGVIDEAILSLSPAKSLKSLSQKLVVLQRFIDSFRYTTTDAQNICDSDSAINRLVKLMSRDFLLLSPNSMPIAGISGIIFICLLGVGVTYVVLGLEFFVQFIKVSLHEATAQ</sequence>
<feature type="transmembrane region" description="Helical" evidence="11">
    <location>
        <begin position="482"/>
        <end position="503"/>
    </location>
</feature>